<gene>
    <name evidence="2" type="ORF">SAMN06297144_2318</name>
</gene>
<keyword evidence="3" id="KW-1185">Reference proteome</keyword>
<proteinExistence type="predicted"/>
<feature type="compositionally biased region" description="Low complexity" evidence="1">
    <location>
        <begin position="146"/>
        <end position="155"/>
    </location>
</feature>
<dbReference type="EMBL" id="OBMI01000002">
    <property type="protein sequence ID" value="SOB87194.1"/>
    <property type="molecule type" value="Genomic_DNA"/>
</dbReference>
<evidence type="ECO:0000256" key="1">
    <source>
        <dbReference type="SAM" id="MobiDB-lite"/>
    </source>
</evidence>
<evidence type="ECO:0000313" key="3">
    <source>
        <dbReference type="Proteomes" id="UP000219494"/>
    </source>
</evidence>
<evidence type="ECO:0000313" key="2">
    <source>
        <dbReference type="EMBL" id="SOB87194.1"/>
    </source>
</evidence>
<accession>A0A285R027</accession>
<feature type="compositionally biased region" description="Basic and acidic residues" evidence="1">
    <location>
        <begin position="63"/>
        <end position="89"/>
    </location>
</feature>
<protein>
    <submittedName>
        <fullName evidence="2">Protein TonB</fullName>
    </submittedName>
</protein>
<feature type="compositionally biased region" description="Pro residues" evidence="1">
    <location>
        <begin position="90"/>
        <end position="100"/>
    </location>
</feature>
<organism evidence="2 3">
    <name type="scientific">Sphingomonas guangdongensis</name>
    <dbReference type="NCBI Taxonomy" id="1141890"/>
    <lineage>
        <taxon>Bacteria</taxon>
        <taxon>Pseudomonadati</taxon>
        <taxon>Pseudomonadota</taxon>
        <taxon>Alphaproteobacteria</taxon>
        <taxon>Sphingomonadales</taxon>
        <taxon>Sphingomonadaceae</taxon>
        <taxon>Sphingomonas</taxon>
    </lineage>
</organism>
<feature type="region of interest" description="Disordered" evidence="1">
    <location>
        <begin position="63"/>
        <end position="100"/>
    </location>
</feature>
<dbReference type="AlphaFoldDB" id="A0A285R027"/>
<name>A0A285R027_9SPHN</name>
<feature type="region of interest" description="Disordered" evidence="1">
    <location>
        <begin position="127"/>
        <end position="155"/>
    </location>
</feature>
<dbReference type="OrthoDB" id="7410762at2"/>
<dbReference type="RefSeq" id="WP_097064112.1">
    <property type="nucleotide sequence ID" value="NZ_OBMI01000002.1"/>
</dbReference>
<reference evidence="2 3" key="1">
    <citation type="submission" date="2017-07" db="EMBL/GenBank/DDBJ databases">
        <authorList>
            <person name="Sun Z.S."/>
            <person name="Albrecht U."/>
            <person name="Echele G."/>
            <person name="Lee C.C."/>
        </authorList>
    </citation>
    <scope>NUCLEOTIDE SEQUENCE [LARGE SCALE GENOMIC DNA]</scope>
    <source>
        <strain evidence="2 3">CGMCC 1.12672</strain>
    </source>
</reference>
<dbReference type="Proteomes" id="UP000219494">
    <property type="component" value="Unassembled WGS sequence"/>
</dbReference>
<sequence length="250" mass="26909">MSAAYQSSSYRPAGSIGSRAGAILLSAILLLLLLLALLWLGAGLREPGDPGRALATFDVASGEKAEISARRTEQPRRVTERRPQPERPRPAPVAPPPPVEPPVALPDFMRMSRSDFAATDIGRIARDPGAASGTTLADVGGGNSTPGEPGAAPGGETLYPAEWYREPTRAELATYMPPRTTEGWGMIVCRTIDRFHVEDCRELGESPGSGLARMMRQAAWQFLVRPPTVNGKPKTGTWVRIRFDIRRAAG</sequence>